<proteinExistence type="predicted"/>
<dbReference type="Proteomes" id="UP000219259">
    <property type="component" value="Unassembled WGS sequence"/>
</dbReference>
<dbReference type="Pfam" id="PF11325">
    <property type="entry name" value="DUF3127"/>
    <property type="match status" value="1"/>
</dbReference>
<evidence type="ECO:0000256" key="1">
    <source>
        <dbReference type="SAM" id="MobiDB-lite"/>
    </source>
</evidence>
<evidence type="ECO:0000313" key="2">
    <source>
        <dbReference type="EMBL" id="PDP43367.1"/>
    </source>
</evidence>
<reference evidence="2 5" key="2">
    <citation type="submission" date="2017-09" db="EMBL/GenBank/DDBJ databases">
        <title>Phase variable restriction modification systems are present in the genome sequences of periodontal pathogens Prevotella intermedia, Tannerella forsythia and Porphyromonas gingivalis.</title>
        <authorList>
            <person name="Haigh R.D."/>
            <person name="Crawford L."/>
            <person name="Ralph J."/>
            <person name="Wanford J."/>
            <person name="Vartoukian S.R."/>
            <person name="Hijazib K."/>
            <person name="Wade W."/>
            <person name="Oggioni M.R."/>
        </authorList>
    </citation>
    <scope>NUCLEOTIDE SEQUENCE [LARGE SCALE GENOMIC DNA]</scope>
    <source>
        <strain evidence="2 5">WW11663</strain>
    </source>
</reference>
<dbReference type="OMA" id="VIETHDQ"/>
<gene>
    <name evidence="2" type="ORF">CLI86_08740</name>
    <name evidence="3" type="ORF">TFUB20_00193</name>
</gene>
<dbReference type="InterPro" id="IPR021474">
    <property type="entry name" value="DUF3127"/>
</dbReference>
<dbReference type="Proteomes" id="UP000182057">
    <property type="component" value="Unassembled WGS sequence"/>
</dbReference>
<dbReference type="EMBL" id="NSLJ01000021">
    <property type="protein sequence ID" value="PDP43367.1"/>
    <property type="molecule type" value="Genomic_DNA"/>
</dbReference>
<protein>
    <submittedName>
        <fullName evidence="2">DUF3127 domain-containing protein</fullName>
    </submittedName>
</protein>
<dbReference type="OrthoDB" id="598142at2"/>
<accession>A0A1D3UCC3</accession>
<sequence length="118" mass="13858">MEVRGKIIVVQPIQTGEGKNGTWKKQEYVIEYDRNAQYPRKMMFNLWGDRIDQFNIQEGQDLKISFDIDCREYNGRWYNDIRAWRVEPDNESGGMQPIDQPLPPPEIPPSDPADDLPF</sequence>
<feature type="compositionally biased region" description="Pro residues" evidence="1">
    <location>
        <begin position="100"/>
        <end position="111"/>
    </location>
</feature>
<feature type="region of interest" description="Disordered" evidence="1">
    <location>
        <begin position="88"/>
        <end position="118"/>
    </location>
</feature>
<dbReference type="RefSeq" id="WP_014223688.1">
    <property type="nucleotide sequence ID" value="NZ_CAJPTF010000006.1"/>
</dbReference>
<organism evidence="3 4">
    <name type="scientific">Tannerella forsythia</name>
    <name type="common">Bacteroides forsythus</name>
    <dbReference type="NCBI Taxonomy" id="28112"/>
    <lineage>
        <taxon>Bacteria</taxon>
        <taxon>Pseudomonadati</taxon>
        <taxon>Bacteroidota</taxon>
        <taxon>Bacteroidia</taxon>
        <taxon>Bacteroidales</taxon>
        <taxon>Tannerellaceae</taxon>
        <taxon>Tannerella</taxon>
    </lineage>
</organism>
<evidence type="ECO:0000313" key="5">
    <source>
        <dbReference type="Proteomes" id="UP000219259"/>
    </source>
</evidence>
<dbReference type="EMBL" id="FMMM01000014">
    <property type="protein sequence ID" value="SCQ17986.1"/>
    <property type="molecule type" value="Genomic_DNA"/>
</dbReference>
<evidence type="ECO:0000313" key="4">
    <source>
        <dbReference type="Proteomes" id="UP000182057"/>
    </source>
</evidence>
<name>A0A1D3UCC3_TANFO</name>
<dbReference type="AlphaFoldDB" id="A0A1D3UCC3"/>
<evidence type="ECO:0000313" key="3">
    <source>
        <dbReference type="EMBL" id="SCQ17986.1"/>
    </source>
</evidence>
<reference evidence="3 4" key="1">
    <citation type="submission" date="2016-09" db="EMBL/GenBank/DDBJ databases">
        <authorList>
            <person name="Capua I."/>
            <person name="De Benedictis P."/>
            <person name="Joannis T."/>
            <person name="Lombin L.H."/>
            <person name="Cattoli G."/>
        </authorList>
    </citation>
    <scope>NUCLEOTIDE SEQUENCE [LARGE SCALE GENOMIC DNA]</scope>
    <source>
        <strain evidence="3 4">UB20</strain>
    </source>
</reference>
<dbReference type="GeneID" id="34757632"/>